<dbReference type="InterPro" id="IPR036728">
    <property type="entry name" value="PBP_GOBP_sf"/>
</dbReference>
<dbReference type="CDD" id="cd23992">
    <property type="entry name" value="PBP_GOBP"/>
    <property type="match status" value="1"/>
</dbReference>
<feature type="signal peptide" evidence="1">
    <location>
        <begin position="1"/>
        <end position="22"/>
    </location>
</feature>
<protein>
    <submittedName>
        <fullName evidence="2">Uncharacterized protein</fullName>
    </submittedName>
</protein>
<dbReference type="Gene3D" id="1.10.238.20">
    <property type="entry name" value="Pheromone/general odorant binding protein domain"/>
    <property type="match status" value="1"/>
</dbReference>
<evidence type="ECO:0000313" key="2">
    <source>
        <dbReference type="EnsemblMetazoa" id="XP_050501752.1"/>
    </source>
</evidence>
<keyword evidence="1" id="KW-0732">Signal</keyword>
<keyword evidence="3" id="KW-1185">Reference proteome</keyword>
<dbReference type="Pfam" id="PF01395">
    <property type="entry name" value="PBP_GOBP"/>
    <property type="match status" value="1"/>
</dbReference>
<dbReference type="SUPFAM" id="SSF47565">
    <property type="entry name" value="Insect pheromone/odorant-binding proteins"/>
    <property type="match status" value="1"/>
</dbReference>
<reference evidence="2" key="1">
    <citation type="submission" date="2025-05" db="UniProtKB">
        <authorList>
            <consortium name="EnsemblMetazoa"/>
        </authorList>
    </citation>
    <scope>IDENTIFICATION</scope>
</reference>
<sequence length="131" mass="14785">MSVKTILVFGITALSCISFVSSVGPHMPPEKWPFYDECLKESGASADDLKVSPFKMSHEIICFLKCHHEKAENIDKDGKIKPDLLIKQIKEHMELTANQEKSILDCLGKVPKINVCEDIKEVYKCLKALKH</sequence>
<evidence type="ECO:0000256" key="1">
    <source>
        <dbReference type="SAM" id="SignalP"/>
    </source>
</evidence>
<dbReference type="EnsemblMetazoa" id="XM_050645795.1">
    <property type="protein sequence ID" value="XP_050501752.1"/>
    <property type="gene ID" value="LOC126881504"/>
</dbReference>
<dbReference type="RefSeq" id="XP_050501752.1">
    <property type="nucleotide sequence ID" value="XM_050645795.1"/>
</dbReference>
<dbReference type="Proteomes" id="UP001652700">
    <property type="component" value="Unplaced"/>
</dbReference>
<name>A0ABM5JUY4_DIAVI</name>
<dbReference type="InterPro" id="IPR006170">
    <property type="entry name" value="PBP/GOBP"/>
</dbReference>
<dbReference type="PROSITE" id="PS51257">
    <property type="entry name" value="PROKAR_LIPOPROTEIN"/>
    <property type="match status" value="1"/>
</dbReference>
<dbReference type="GeneID" id="126881504"/>
<accession>A0ABM5JUY4</accession>
<evidence type="ECO:0000313" key="3">
    <source>
        <dbReference type="Proteomes" id="UP001652700"/>
    </source>
</evidence>
<organism evidence="2 3">
    <name type="scientific">Diabrotica virgifera virgifera</name>
    <name type="common">western corn rootworm</name>
    <dbReference type="NCBI Taxonomy" id="50390"/>
    <lineage>
        <taxon>Eukaryota</taxon>
        <taxon>Metazoa</taxon>
        <taxon>Ecdysozoa</taxon>
        <taxon>Arthropoda</taxon>
        <taxon>Hexapoda</taxon>
        <taxon>Insecta</taxon>
        <taxon>Pterygota</taxon>
        <taxon>Neoptera</taxon>
        <taxon>Endopterygota</taxon>
        <taxon>Coleoptera</taxon>
        <taxon>Polyphaga</taxon>
        <taxon>Cucujiformia</taxon>
        <taxon>Chrysomeloidea</taxon>
        <taxon>Chrysomelidae</taxon>
        <taxon>Galerucinae</taxon>
        <taxon>Diabroticina</taxon>
        <taxon>Diabroticites</taxon>
        <taxon>Diabrotica</taxon>
    </lineage>
</organism>
<feature type="chain" id="PRO_5045829670" evidence="1">
    <location>
        <begin position="23"/>
        <end position="131"/>
    </location>
</feature>
<proteinExistence type="predicted"/>